<protein>
    <submittedName>
        <fullName evidence="1">Uncharacterized protein</fullName>
    </submittedName>
</protein>
<reference evidence="1" key="1">
    <citation type="journal article" date="2021" name="Proc. Natl. Acad. Sci. U.S.A.">
        <title>A Catalog of Tens of Thousands of Viruses from Human Metagenomes Reveals Hidden Associations with Chronic Diseases.</title>
        <authorList>
            <person name="Tisza M.J."/>
            <person name="Buck C.B."/>
        </authorList>
    </citation>
    <scope>NUCLEOTIDE SEQUENCE</scope>
    <source>
        <strain evidence="1">Ctqq75</strain>
    </source>
</reference>
<evidence type="ECO:0000313" key="1">
    <source>
        <dbReference type="EMBL" id="DAE29655.1"/>
    </source>
</evidence>
<accession>A0A8S5RE64</accession>
<dbReference type="EMBL" id="BK059096">
    <property type="protein sequence ID" value="DAE29655.1"/>
    <property type="molecule type" value="Genomic_DNA"/>
</dbReference>
<name>A0A8S5RE64_9VIRU</name>
<sequence>MRVAFCWPCVKTYVRYNNLMFVLKANKFQKKKENESWKSTTKSTPCTLKN</sequence>
<proteinExistence type="predicted"/>
<organism evidence="1">
    <name type="scientific">virus sp. ctqq75</name>
    <dbReference type="NCBI Taxonomy" id="2827999"/>
    <lineage>
        <taxon>Viruses</taxon>
    </lineage>
</organism>